<evidence type="ECO:0000313" key="4">
    <source>
        <dbReference type="Proteomes" id="UP001254759"/>
    </source>
</evidence>
<accession>A0ABU1RT00</accession>
<feature type="compositionally biased region" description="Low complexity" evidence="1">
    <location>
        <begin position="286"/>
        <end position="301"/>
    </location>
</feature>
<sequence>MSRWILLALPLCGLLLLAACEQEPAAPRPATSGPAGAVQQLVQRLHENDLAGFARAAVPPADYARLETAWREGRSRWPLTELPLDDQLEPMLSALAAPDSERQLQQAFKRNFANQDKDLKDAARSLGLFGVQYVKREGVFTDEERAHYAQMIQALSEWAQKAPLSDSRRGLAAIPPLVAAARKTGLTDEESFRAAGMTGSLQRLSPFFAQAKTLLAGYGLSLDRSFSELRTEVVEQKGDQARVRVHYTLGDGKLDDREIDTVVSLERRAGRWYLTDYLRHAEQALAPPAEEASESQIGPGAQVPPPASGSAGAAVGAASRRELFARIH</sequence>
<keyword evidence="2" id="KW-0732">Signal</keyword>
<evidence type="ECO:0008006" key="5">
    <source>
        <dbReference type="Google" id="ProtNLM"/>
    </source>
</evidence>
<reference evidence="3 4" key="1">
    <citation type="submission" date="2023-07" db="EMBL/GenBank/DDBJ databases">
        <title>Sorghum-associated microbial communities from plants grown in Nebraska, USA.</title>
        <authorList>
            <person name="Schachtman D."/>
        </authorList>
    </citation>
    <scope>NUCLEOTIDE SEQUENCE [LARGE SCALE GENOMIC DNA]</scope>
    <source>
        <strain evidence="3 4">BE107</strain>
    </source>
</reference>
<comment type="caution">
    <text evidence="3">The sequence shown here is derived from an EMBL/GenBank/DDBJ whole genome shotgun (WGS) entry which is preliminary data.</text>
</comment>
<evidence type="ECO:0000256" key="1">
    <source>
        <dbReference type="SAM" id="MobiDB-lite"/>
    </source>
</evidence>
<evidence type="ECO:0000256" key="2">
    <source>
        <dbReference type="SAM" id="SignalP"/>
    </source>
</evidence>
<gene>
    <name evidence="3" type="ORF">J2W94_002185</name>
</gene>
<protein>
    <recommendedName>
        <fullName evidence="5">Lipoprotein</fullName>
    </recommendedName>
</protein>
<dbReference type="RefSeq" id="WP_310093112.1">
    <property type="nucleotide sequence ID" value="NZ_JAVDTT010000002.1"/>
</dbReference>
<organism evidence="3 4">
    <name type="scientific">Pseudoxanthomonas sacheonensis</name>
    <dbReference type="NCBI Taxonomy" id="443615"/>
    <lineage>
        <taxon>Bacteria</taxon>
        <taxon>Pseudomonadati</taxon>
        <taxon>Pseudomonadota</taxon>
        <taxon>Gammaproteobacteria</taxon>
        <taxon>Lysobacterales</taxon>
        <taxon>Lysobacteraceae</taxon>
        <taxon>Pseudoxanthomonas</taxon>
    </lineage>
</organism>
<dbReference type="Proteomes" id="UP001254759">
    <property type="component" value="Unassembled WGS sequence"/>
</dbReference>
<name>A0ABU1RT00_9GAMM</name>
<keyword evidence="4" id="KW-1185">Reference proteome</keyword>
<feature type="region of interest" description="Disordered" evidence="1">
    <location>
        <begin position="286"/>
        <end position="315"/>
    </location>
</feature>
<feature type="signal peptide" evidence="2">
    <location>
        <begin position="1"/>
        <end position="18"/>
    </location>
</feature>
<dbReference type="EMBL" id="JAVDTT010000002">
    <property type="protein sequence ID" value="MDR6841900.1"/>
    <property type="molecule type" value="Genomic_DNA"/>
</dbReference>
<dbReference type="PROSITE" id="PS51257">
    <property type="entry name" value="PROKAR_LIPOPROTEIN"/>
    <property type="match status" value="1"/>
</dbReference>
<feature type="chain" id="PRO_5045881968" description="Lipoprotein" evidence="2">
    <location>
        <begin position="19"/>
        <end position="328"/>
    </location>
</feature>
<proteinExistence type="predicted"/>
<evidence type="ECO:0000313" key="3">
    <source>
        <dbReference type="EMBL" id="MDR6841900.1"/>
    </source>
</evidence>